<evidence type="ECO:0000259" key="2">
    <source>
        <dbReference type="Pfam" id="PF22041"/>
    </source>
</evidence>
<protein>
    <submittedName>
        <fullName evidence="3">Glutathione s-transferase</fullName>
    </submittedName>
</protein>
<dbReference type="Pfam" id="PF22041">
    <property type="entry name" value="GST_C_7"/>
    <property type="match status" value="1"/>
</dbReference>
<keyword evidence="4" id="KW-1185">Reference proteome</keyword>
<dbReference type="EMBL" id="JAPQKS010000008">
    <property type="protein sequence ID" value="KAJ5217235.1"/>
    <property type="molecule type" value="Genomic_DNA"/>
</dbReference>
<reference evidence="3" key="1">
    <citation type="submission" date="2022-11" db="EMBL/GenBank/DDBJ databases">
        <authorList>
            <person name="Petersen C."/>
        </authorList>
    </citation>
    <scope>NUCLEOTIDE SEQUENCE</scope>
    <source>
        <strain evidence="3">IBT 19713</strain>
    </source>
</reference>
<sequence>MATITLYDLARRVQPNQCWSYNVWKTRMALNYKGIPYTTAWVNHVTLRPTLESIGIPPNTSNQGFEYSVPTIQLSDGSALTESSLIAAKLEEIQPSPSLHLDAALQAEADKVVRMACFPLYARYMPLVAREIIDESTLPAFEKTREARFGMTLQEMEAKAGDGIWDAAEPGFVAAGKLLSEHKVDEGPFILGSQVCYADFILVAMFEAFKRADQGMFERAIGRNAAFQALYDACQEWVQNAQ</sequence>
<dbReference type="Gene3D" id="3.40.30.10">
    <property type="entry name" value="Glutaredoxin"/>
    <property type="match status" value="1"/>
</dbReference>
<dbReference type="SUPFAM" id="SSF52833">
    <property type="entry name" value="Thioredoxin-like"/>
    <property type="match status" value="1"/>
</dbReference>
<evidence type="ECO:0000313" key="3">
    <source>
        <dbReference type="EMBL" id="KAJ5217235.1"/>
    </source>
</evidence>
<dbReference type="Gene3D" id="1.20.1050.10">
    <property type="match status" value="1"/>
</dbReference>
<name>A0A9W9TD57_9EURO</name>
<dbReference type="SUPFAM" id="SSF47616">
    <property type="entry name" value="GST C-terminal domain-like"/>
    <property type="match status" value="1"/>
</dbReference>
<dbReference type="AlphaFoldDB" id="A0A9W9TD57"/>
<feature type="domain" description="GST N-terminal" evidence="1">
    <location>
        <begin position="19"/>
        <end position="92"/>
    </location>
</feature>
<dbReference type="Proteomes" id="UP001150941">
    <property type="component" value="Unassembled WGS sequence"/>
</dbReference>
<dbReference type="InterPro" id="IPR004045">
    <property type="entry name" value="Glutathione_S-Trfase_N"/>
</dbReference>
<evidence type="ECO:0000313" key="4">
    <source>
        <dbReference type="Proteomes" id="UP001150941"/>
    </source>
</evidence>
<organism evidence="3 4">
    <name type="scientific">Penicillium chermesinum</name>
    <dbReference type="NCBI Taxonomy" id="63820"/>
    <lineage>
        <taxon>Eukaryota</taxon>
        <taxon>Fungi</taxon>
        <taxon>Dikarya</taxon>
        <taxon>Ascomycota</taxon>
        <taxon>Pezizomycotina</taxon>
        <taxon>Eurotiomycetes</taxon>
        <taxon>Eurotiomycetidae</taxon>
        <taxon>Eurotiales</taxon>
        <taxon>Aspergillaceae</taxon>
        <taxon>Penicillium</taxon>
    </lineage>
</organism>
<accession>A0A9W9TD57</accession>
<dbReference type="InterPro" id="IPR036249">
    <property type="entry name" value="Thioredoxin-like_sf"/>
</dbReference>
<dbReference type="InterPro" id="IPR054416">
    <property type="entry name" value="GST_UstS-like_C"/>
</dbReference>
<reference evidence="3" key="2">
    <citation type="journal article" date="2023" name="IMA Fungus">
        <title>Comparative genomic study of the Penicillium genus elucidates a diverse pangenome and 15 lateral gene transfer events.</title>
        <authorList>
            <person name="Petersen C."/>
            <person name="Sorensen T."/>
            <person name="Nielsen M.R."/>
            <person name="Sondergaard T.E."/>
            <person name="Sorensen J.L."/>
            <person name="Fitzpatrick D.A."/>
            <person name="Frisvad J.C."/>
            <person name="Nielsen K.L."/>
        </authorList>
    </citation>
    <scope>NUCLEOTIDE SEQUENCE</scope>
    <source>
        <strain evidence="3">IBT 19713</strain>
    </source>
</reference>
<dbReference type="Pfam" id="PF13409">
    <property type="entry name" value="GST_N_2"/>
    <property type="match status" value="1"/>
</dbReference>
<comment type="caution">
    <text evidence="3">The sequence shown here is derived from an EMBL/GenBank/DDBJ whole genome shotgun (WGS) entry which is preliminary data.</text>
</comment>
<feature type="domain" description="Glutathione S-transferase UstS-like C-terminal" evidence="2">
    <location>
        <begin position="104"/>
        <end position="213"/>
    </location>
</feature>
<dbReference type="RefSeq" id="XP_058326106.1">
    <property type="nucleotide sequence ID" value="XM_058479538.1"/>
</dbReference>
<proteinExistence type="predicted"/>
<dbReference type="OrthoDB" id="4951845at2759"/>
<evidence type="ECO:0000259" key="1">
    <source>
        <dbReference type="Pfam" id="PF13409"/>
    </source>
</evidence>
<dbReference type="GeneID" id="83206842"/>
<gene>
    <name evidence="3" type="ORF">N7468_010243</name>
</gene>
<dbReference type="InterPro" id="IPR036282">
    <property type="entry name" value="Glutathione-S-Trfase_C_sf"/>
</dbReference>